<protein>
    <submittedName>
        <fullName evidence="1">Uncharacterized protein</fullName>
    </submittedName>
</protein>
<reference evidence="1 2" key="2">
    <citation type="submission" date="2024-01" db="EMBL/GenBank/DDBJ databases">
        <title>Comparative genomics of Cryptococcus and Kwoniella reveals pathogenesis evolution and contrasting modes of karyotype evolution via chromosome fusion or intercentromeric recombination.</title>
        <authorList>
            <person name="Coelho M.A."/>
            <person name="David-Palma M."/>
            <person name="Shea T."/>
            <person name="Bowers K."/>
            <person name="Mcginley-Smith S."/>
            <person name="Mohammad A.W."/>
            <person name="Gnirke A."/>
            <person name="Yurkov A.M."/>
            <person name="Nowrousian M."/>
            <person name="Sun S."/>
            <person name="Cuomo C.A."/>
            <person name="Heitman J."/>
        </authorList>
    </citation>
    <scope>NUCLEOTIDE SEQUENCE [LARGE SCALE GENOMIC DNA]</scope>
    <source>
        <strain evidence="1 2">IND107</strain>
    </source>
</reference>
<evidence type="ECO:0000313" key="1">
    <source>
        <dbReference type="EMBL" id="KAL0240505.1"/>
    </source>
</evidence>
<organism evidence="1 2">
    <name type="scientific">Cryptococcus tetragattii IND107</name>
    <dbReference type="NCBI Taxonomy" id="1296105"/>
    <lineage>
        <taxon>Eukaryota</taxon>
        <taxon>Fungi</taxon>
        <taxon>Dikarya</taxon>
        <taxon>Basidiomycota</taxon>
        <taxon>Agaricomycotina</taxon>
        <taxon>Tremellomycetes</taxon>
        <taxon>Tremellales</taxon>
        <taxon>Cryptococcaceae</taxon>
        <taxon>Cryptococcus</taxon>
        <taxon>Cryptococcus gattii species complex</taxon>
    </lineage>
</organism>
<sequence>MMMQGSVDMTDAETFAKHCVAFYFTTSIPPQESTAYIIYALSALPPAQHTVFAGIQASIRSLAHIYHFQIRKVLFNKLIHETSISDFRPTFSETPSQNVFNVMERRARLSMFISTWCSKEKSELFPFFHGLYGVLYIQSQSSKIGVNDGEYRVVWEIDDAVFQESGGSEFMYDAIFILKNVLKFDIHTTYNDVEDQDIYRPIIIRWLSRITHPSQPLAPFSHLPDVNDQARAPSQPMNSLCNHSSPSTDNQLLFEDPHALEMINSSYQHVFIDSAGIYTSNDGELAVLETKLNKPCFSGWEFPSAIGNEEILGLMSLFPRVISKMPKPHFVQLDPEGIVDQQYHGHTPNISYQAASQKVAIFGTGRVWVGLNKRTAGWKGSWWFRFKLWWCWLFGLV</sequence>
<reference evidence="2" key="1">
    <citation type="submission" date="2015-01" db="EMBL/GenBank/DDBJ databases">
        <title>The Genome Sequence of Cryptococcus gattii MMRL2647.</title>
        <authorList>
            <consortium name="The Broad Institute Genomics Platform"/>
            <person name="Cuomo C."/>
            <person name="Litvintseva A."/>
            <person name="Chen Y."/>
            <person name="Heitman J."/>
            <person name="Sun S."/>
            <person name="Springer D."/>
            <person name="Dromer F."/>
            <person name="Young S."/>
            <person name="Zeng Q."/>
            <person name="Gargeya S."/>
            <person name="Abouelleil A."/>
            <person name="Alvarado L."/>
            <person name="Chapman S.B."/>
            <person name="Gainer-Dewar J."/>
            <person name="Goldberg J."/>
            <person name="Griggs A."/>
            <person name="Gujja S."/>
            <person name="Hansen M."/>
            <person name="Howarth C."/>
            <person name="Imamovic A."/>
            <person name="Larimer J."/>
            <person name="Murphy C."/>
            <person name="Naylor J."/>
            <person name="Pearson M."/>
            <person name="Priest M."/>
            <person name="Roberts A."/>
            <person name="Saif S."/>
            <person name="Shea T."/>
            <person name="Sykes S."/>
            <person name="Wortman J."/>
            <person name="Nusbaum C."/>
            <person name="Birren B."/>
        </authorList>
    </citation>
    <scope>NUCLEOTIDE SEQUENCE [LARGE SCALE GENOMIC DNA]</scope>
    <source>
        <strain evidence="2">IND107</strain>
    </source>
</reference>
<dbReference type="Proteomes" id="UP000054399">
    <property type="component" value="Unassembled WGS sequence"/>
</dbReference>
<keyword evidence="2" id="KW-1185">Reference proteome</keyword>
<dbReference type="GeneID" id="91993154"/>
<comment type="caution">
    <text evidence="1">The sequence shown here is derived from an EMBL/GenBank/DDBJ whole genome shotgun (WGS) entry which is preliminary data.</text>
</comment>
<dbReference type="RefSeq" id="XP_066611004.1">
    <property type="nucleotide sequence ID" value="XM_066760732.1"/>
</dbReference>
<accession>A0ABR3BKA7</accession>
<proteinExistence type="predicted"/>
<gene>
    <name evidence="1" type="ORF">I308_106299</name>
</gene>
<name>A0ABR3BKA7_9TREE</name>
<dbReference type="EMBL" id="ATAM02000013">
    <property type="protein sequence ID" value="KAL0240505.1"/>
    <property type="molecule type" value="Genomic_DNA"/>
</dbReference>
<evidence type="ECO:0000313" key="2">
    <source>
        <dbReference type="Proteomes" id="UP000054399"/>
    </source>
</evidence>